<evidence type="ECO:0000313" key="6">
    <source>
        <dbReference type="EMBL" id="MBL0420298.1"/>
    </source>
</evidence>
<dbReference type="InterPro" id="IPR036390">
    <property type="entry name" value="WH_DNA-bd_sf"/>
</dbReference>
<evidence type="ECO:0000259" key="5">
    <source>
        <dbReference type="PROSITE" id="PS50949"/>
    </source>
</evidence>
<dbReference type="SMART" id="SM00345">
    <property type="entry name" value="HTH_GNTR"/>
    <property type="match status" value="1"/>
</dbReference>
<dbReference type="Proteomes" id="UP000613011">
    <property type="component" value="Unassembled WGS sequence"/>
</dbReference>
<dbReference type="GO" id="GO:0003677">
    <property type="term" value="F:DNA binding"/>
    <property type="evidence" value="ECO:0007669"/>
    <property type="project" value="UniProtKB-KW"/>
</dbReference>
<organism evidence="6 7">
    <name type="scientific">Ramlibacter aurantiacus</name>
    <dbReference type="NCBI Taxonomy" id="2801330"/>
    <lineage>
        <taxon>Bacteria</taxon>
        <taxon>Pseudomonadati</taxon>
        <taxon>Pseudomonadota</taxon>
        <taxon>Betaproteobacteria</taxon>
        <taxon>Burkholderiales</taxon>
        <taxon>Comamonadaceae</taxon>
        <taxon>Ramlibacter</taxon>
    </lineage>
</organism>
<dbReference type="Gene3D" id="1.10.10.10">
    <property type="entry name" value="Winged helix-like DNA-binding domain superfamily/Winged helix DNA-binding domain"/>
    <property type="match status" value="1"/>
</dbReference>
<dbReference type="Pfam" id="PF07729">
    <property type="entry name" value="FCD"/>
    <property type="match status" value="1"/>
</dbReference>
<dbReference type="InterPro" id="IPR011711">
    <property type="entry name" value="GntR_C"/>
</dbReference>
<dbReference type="PROSITE" id="PS50949">
    <property type="entry name" value="HTH_GNTR"/>
    <property type="match status" value="1"/>
</dbReference>
<reference evidence="6" key="1">
    <citation type="submission" date="2021-01" db="EMBL/GenBank/DDBJ databases">
        <title>Ramlibacter sp. strain AW1 16S ribosomal RNA gene Genome sequencing and assembly.</title>
        <authorList>
            <person name="Kang M."/>
        </authorList>
    </citation>
    <scope>NUCLEOTIDE SEQUENCE</scope>
    <source>
        <strain evidence="6">AW1</strain>
    </source>
</reference>
<name>A0A936ZHE8_9BURK</name>
<keyword evidence="1" id="KW-0805">Transcription regulation</keyword>
<keyword evidence="2" id="KW-0238">DNA-binding</keyword>
<gene>
    <name evidence="6" type="ORF">JI739_08075</name>
</gene>
<keyword evidence="3" id="KW-0804">Transcription</keyword>
<keyword evidence="7" id="KW-1185">Reference proteome</keyword>
<dbReference type="AlphaFoldDB" id="A0A936ZHE8"/>
<evidence type="ECO:0000313" key="7">
    <source>
        <dbReference type="Proteomes" id="UP000613011"/>
    </source>
</evidence>
<dbReference type="Pfam" id="PF00392">
    <property type="entry name" value="GntR"/>
    <property type="match status" value="1"/>
</dbReference>
<dbReference type="PANTHER" id="PTHR43537:SF24">
    <property type="entry name" value="GLUCONATE OPERON TRANSCRIPTIONAL REPRESSOR"/>
    <property type="match status" value="1"/>
</dbReference>
<protein>
    <submittedName>
        <fullName evidence="6">GntR family transcriptional regulator</fullName>
    </submittedName>
</protein>
<dbReference type="SMART" id="SM00895">
    <property type="entry name" value="FCD"/>
    <property type="match status" value="1"/>
</dbReference>
<dbReference type="EMBL" id="JAEQNA010000002">
    <property type="protein sequence ID" value="MBL0420298.1"/>
    <property type="molecule type" value="Genomic_DNA"/>
</dbReference>
<dbReference type="RefSeq" id="WP_201683385.1">
    <property type="nucleotide sequence ID" value="NZ_JAEQNA010000002.1"/>
</dbReference>
<dbReference type="GO" id="GO:0003700">
    <property type="term" value="F:DNA-binding transcription factor activity"/>
    <property type="evidence" value="ECO:0007669"/>
    <property type="project" value="InterPro"/>
</dbReference>
<accession>A0A936ZHE8</accession>
<sequence length="274" mass="30219">MLDLNRIDRDRKAPTSEPEEDPSPAGAAQRKNAGGDIHRVHSLLRRRIIFGEIAPGEVLNQVHLARDLGVSRTPVREAFRLLQAENLVETNHQHRVRVTAITPADVDSVYATWIVVQALGTALTVPRITPSEMRAIRRTLDELETHTPPGTASSTEWDDSHVHFHRALVMHAGPMILETIDSCWSRSERARRTCISASLHSYGASHEEHAGLVDAYAQGDVAKAIFLSSRQLARVARIVIGNIDPGYEPVAVRDALKMATSNAPEPKLPSGRRT</sequence>
<feature type="compositionally biased region" description="Basic and acidic residues" evidence="4">
    <location>
        <begin position="1"/>
        <end position="14"/>
    </location>
</feature>
<evidence type="ECO:0000256" key="2">
    <source>
        <dbReference type="ARBA" id="ARBA00023125"/>
    </source>
</evidence>
<feature type="region of interest" description="Disordered" evidence="4">
    <location>
        <begin position="1"/>
        <end position="34"/>
    </location>
</feature>
<dbReference type="InterPro" id="IPR000524">
    <property type="entry name" value="Tscrpt_reg_HTH_GntR"/>
</dbReference>
<dbReference type="SUPFAM" id="SSF46785">
    <property type="entry name" value="Winged helix' DNA-binding domain"/>
    <property type="match status" value="1"/>
</dbReference>
<evidence type="ECO:0000256" key="1">
    <source>
        <dbReference type="ARBA" id="ARBA00023015"/>
    </source>
</evidence>
<dbReference type="InterPro" id="IPR008920">
    <property type="entry name" value="TF_FadR/GntR_C"/>
</dbReference>
<dbReference type="InterPro" id="IPR036388">
    <property type="entry name" value="WH-like_DNA-bd_sf"/>
</dbReference>
<comment type="caution">
    <text evidence="6">The sequence shown here is derived from an EMBL/GenBank/DDBJ whole genome shotgun (WGS) entry which is preliminary data.</text>
</comment>
<feature type="domain" description="HTH gntR-type" evidence="5">
    <location>
        <begin position="34"/>
        <end position="101"/>
    </location>
</feature>
<proteinExistence type="predicted"/>
<dbReference type="CDD" id="cd07377">
    <property type="entry name" value="WHTH_GntR"/>
    <property type="match status" value="1"/>
</dbReference>
<dbReference type="Gene3D" id="1.20.120.530">
    <property type="entry name" value="GntR ligand-binding domain-like"/>
    <property type="match status" value="1"/>
</dbReference>
<evidence type="ECO:0000256" key="3">
    <source>
        <dbReference type="ARBA" id="ARBA00023163"/>
    </source>
</evidence>
<dbReference type="SUPFAM" id="SSF48008">
    <property type="entry name" value="GntR ligand-binding domain-like"/>
    <property type="match status" value="1"/>
</dbReference>
<dbReference type="PANTHER" id="PTHR43537">
    <property type="entry name" value="TRANSCRIPTIONAL REGULATOR, GNTR FAMILY"/>
    <property type="match status" value="1"/>
</dbReference>
<evidence type="ECO:0000256" key="4">
    <source>
        <dbReference type="SAM" id="MobiDB-lite"/>
    </source>
</evidence>